<feature type="compositionally biased region" description="Polar residues" evidence="1">
    <location>
        <begin position="17"/>
        <end position="30"/>
    </location>
</feature>
<sequence length="81" mass="9213">MHGQHMVLVCNKKSEPKTQNNAKGTNNDTQNKMEVKKKIREGSLGYPGVATPVFTKDSKPPGKRKDPWAPRDWDTRTHLKK</sequence>
<gene>
    <name evidence="2" type="ORF">AVEN_109191_1</name>
</gene>
<organism evidence="2 3">
    <name type="scientific">Araneus ventricosus</name>
    <name type="common">Orbweaver spider</name>
    <name type="synonym">Epeira ventricosa</name>
    <dbReference type="NCBI Taxonomy" id="182803"/>
    <lineage>
        <taxon>Eukaryota</taxon>
        <taxon>Metazoa</taxon>
        <taxon>Ecdysozoa</taxon>
        <taxon>Arthropoda</taxon>
        <taxon>Chelicerata</taxon>
        <taxon>Arachnida</taxon>
        <taxon>Araneae</taxon>
        <taxon>Araneomorphae</taxon>
        <taxon>Entelegynae</taxon>
        <taxon>Araneoidea</taxon>
        <taxon>Araneidae</taxon>
        <taxon>Araneus</taxon>
    </lineage>
</organism>
<comment type="caution">
    <text evidence="2">The sequence shown here is derived from an EMBL/GenBank/DDBJ whole genome shotgun (WGS) entry which is preliminary data.</text>
</comment>
<keyword evidence="3" id="KW-1185">Reference proteome</keyword>
<dbReference type="Proteomes" id="UP000499080">
    <property type="component" value="Unassembled WGS sequence"/>
</dbReference>
<name>A0A4Y2HV37_ARAVE</name>
<evidence type="ECO:0000313" key="3">
    <source>
        <dbReference type="Proteomes" id="UP000499080"/>
    </source>
</evidence>
<reference evidence="2 3" key="1">
    <citation type="journal article" date="2019" name="Sci. Rep.">
        <title>Orb-weaving spider Araneus ventricosus genome elucidates the spidroin gene catalogue.</title>
        <authorList>
            <person name="Kono N."/>
            <person name="Nakamura H."/>
            <person name="Ohtoshi R."/>
            <person name="Moran D.A.P."/>
            <person name="Shinohara A."/>
            <person name="Yoshida Y."/>
            <person name="Fujiwara M."/>
            <person name="Mori M."/>
            <person name="Tomita M."/>
            <person name="Arakawa K."/>
        </authorList>
    </citation>
    <scope>NUCLEOTIDE SEQUENCE [LARGE SCALE GENOMIC DNA]</scope>
</reference>
<evidence type="ECO:0000256" key="1">
    <source>
        <dbReference type="SAM" id="MobiDB-lite"/>
    </source>
</evidence>
<accession>A0A4Y2HV37</accession>
<feature type="region of interest" description="Disordered" evidence="1">
    <location>
        <begin position="1"/>
        <end position="81"/>
    </location>
</feature>
<evidence type="ECO:0000313" key="2">
    <source>
        <dbReference type="EMBL" id="GBM69143.1"/>
    </source>
</evidence>
<dbReference type="EMBL" id="BGPR01183256">
    <property type="protein sequence ID" value="GBM69143.1"/>
    <property type="molecule type" value="Genomic_DNA"/>
</dbReference>
<protein>
    <submittedName>
        <fullName evidence="2">Uncharacterized protein</fullName>
    </submittedName>
</protein>
<proteinExistence type="predicted"/>
<dbReference type="AlphaFoldDB" id="A0A4Y2HV37"/>
<feature type="non-terminal residue" evidence="2">
    <location>
        <position position="81"/>
    </location>
</feature>
<feature type="compositionally biased region" description="Basic and acidic residues" evidence="1">
    <location>
        <begin position="56"/>
        <end position="81"/>
    </location>
</feature>